<feature type="compositionally biased region" description="Basic and acidic residues" evidence="1">
    <location>
        <begin position="102"/>
        <end position="111"/>
    </location>
</feature>
<evidence type="ECO:0000313" key="2">
    <source>
        <dbReference type="EMBL" id="GAU98370.1"/>
    </source>
</evidence>
<reference evidence="2 3" key="1">
    <citation type="journal article" date="2016" name="Nat. Commun.">
        <title>Extremotolerant tardigrade genome and improved radiotolerance of human cultured cells by tardigrade-unique protein.</title>
        <authorList>
            <person name="Hashimoto T."/>
            <person name="Horikawa D.D."/>
            <person name="Saito Y."/>
            <person name="Kuwahara H."/>
            <person name="Kozuka-Hata H."/>
            <person name="Shin-I T."/>
            <person name="Minakuchi Y."/>
            <person name="Ohishi K."/>
            <person name="Motoyama A."/>
            <person name="Aizu T."/>
            <person name="Enomoto A."/>
            <person name="Kondo K."/>
            <person name="Tanaka S."/>
            <person name="Hara Y."/>
            <person name="Koshikawa S."/>
            <person name="Sagara H."/>
            <person name="Miura T."/>
            <person name="Yokobori S."/>
            <person name="Miyagawa K."/>
            <person name="Suzuki Y."/>
            <person name="Kubo T."/>
            <person name="Oyama M."/>
            <person name="Kohara Y."/>
            <person name="Fujiyama A."/>
            <person name="Arakawa K."/>
            <person name="Katayama T."/>
            <person name="Toyoda A."/>
            <person name="Kunieda T."/>
        </authorList>
    </citation>
    <scope>NUCLEOTIDE SEQUENCE [LARGE SCALE GENOMIC DNA]</scope>
    <source>
        <strain evidence="2 3">YOKOZUNA-1</strain>
    </source>
</reference>
<evidence type="ECO:0000256" key="1">
    <source>
        <dbReference type="SAM" id="MobiDB-lite"/>
    </source>
</evidence>
<comment type="caution">
    <text evidence="2">The sequence shown here is derived from an EMBL/GenBank/DDBJ whole genome shotgun (WGS) entry which is preliminary data.</text>
</comment>
<dbReference type="Proteomes" id="UP000186922">
    <property type="component" value="Unassembled WGS sequence"/>
</dbReference>
<gene>
    <name evidence="2" type="primary">RvY_09525-1</name>
    <name evidence="2" type="synonym">RvY_09525.1</name>
    <name evidence="2" type="ORF">RvY_09525</name>
</gene>
<dbReference type="AlphaFoldDB" id="A0A1D1VBU5"/>
<protein>
    <submittedName>
        <fullName evidence="2">Uncharacterized protein</fullName>
    </submittedName>
</protein>
<keyword evidence="3" id="KW-1185">Reference proteome</keyword>
<name>A0A1D1VBU5_RAMVA</name>
<dbReference type="EMBL" id="BDGG01000004">
    <property type="protein sequence ID" value="GAU98370.1"/>
    <property type="molecule type" value="Genomic_DNA"/>
</dbReference>
<feature type="region of interest" description="Disordered" evidence="1">
    <location>
        <begin position="102"/>
        <end position="135"/>
    </location>
</feature>
<organism evidence="2 3">
    <name type="scientific">Ramazzottius varieornatus</name>
    <name type="common">Water bear</name>
    <name type="synonym">Tardigrade</name>
    <dbReference type="NCBI Taxonomy" id="947166"/>
    <lineage>
        <taxon>Eukaryota</taxon>
        <taxon>Metazoa</taxon>
        <taxon>Ecdysozoa</taxon>
        <taxon>Tardigrada</taxon>
        <taxon>Eutardigrada</taxon>
        <taxon>Parachela</taxon>
        <taxon>Hypsibioidea</taxon>
        <taxon>Ramazzottiidae</taxon>
        <taxon>Ramazzottius</taxon>
    </lineage>
</organism>
<evidence type="ECO:0000313" key="3">
    <source>
        <dbReference type="Proteomes" id="UP000186922"/>
    </source>
</evidence>
<proteinExistence type="predicted"/>
<sequence length="148" mass="16686">MDFIVTDDSKRNVRCRIVGAPRDAGYFEQPTFFAYHKNVLYLRIGDDVYESQEAPYKGHGVAVHCRSQNPASFSVQEDSADRLSDICFSEAEYLFWPAGTMLEDHDTEPGRDSVNGEQAGSADQRAQSKKQQNELVDAFLRELDNNTA</sequence>
<accession>A0A1D1VBU5</accession>
<dbReference type="OrthoDB" id="10621288at2759"/>